<dbReference type="RefSeq" id="WP_168970605.1">
    <property type="nucleotide sequence ID" value="NZ_JABAFZ010000013.1"/>
</dbReference>
<protein>
    <submittedName>
        <fullName evidence="2">Uncharacterized protein</fullName>
    </submittedName>
</protein>
<sequence>MPGTYVTVRMFDGTYIHRFKVLGKTDGTYRAIGFDMPRGCDIGDIRRWLGGRRLKGYKWESKPDFPKRPAEVAPVVTARGTWHPVGYLTRPNEAKRLGGLPINEHTPTMLSPAAIDTVQVLEQQERMEKAPAARTHSEGLQATTNQESDYTHGNP</sequence>
<gene>
    <name evidence="2" type="ORF">HF853_12700</name>
</gene>
<comment type="caution">
    <text evidence="2">The sequence shown here is derived from an EMBL/GenBank/DDBJ whole genome shotgun (WGS) entry which is preliminary data.</text>
</comment>
<accession>A0AB36CNT0</accession>
<evidence type="ECO:0000313" key="2">
    <source>
        <dbReference type="EMBL" id="NME90503.1"/>
    </source>
</evidence>
<feature type="compositionally biased region" description="Polar residues" evidence="1">
    <location>
        <begin position="138"/>
        <end position="155"/>
    </location>
</feature>
<organism evidence="2 3">
    <name type="scientific">Corynebacterium stationis</name>
    <dbReference type="NCBI Taxonomy" id="1705"/>
    <lineage>
        <taxon>Bacteria</taxon>
        <taxon>Bacillati</taxon>
        <taxon>Actinomycetota</taxon>
        <taxon>Actinomycetes</taxon>
        <taxon>Mycobacteriales</taxon>
        <taxon>Corynebacteriaceae</taxon>
        <taxon>Corynebacterium</taxon>
    </lineage>
</organism>
<name>A0AB36CNT0_9CORY</name>
<reference evidence="2 3" key="1">
    <citation type="submission" date="2020-04" db="EMBL/GenBank/DDBJ databases">
        <authorList>
            <person name="Hitch T.C.A."/>
            <person name="Wylensek D."/>
            <person name="Clavel T."/>
        </authorList>
    </citation>
    <scope>NUCLEOTIDE SEQUENCE [LARGE SCALE GENOMIC DNA]</scope>
    <source>
        <strain evidence="2 3">BL-383-APC-3D</strain>
    </source>
</reference>
<evidence type="ECO:0000313" key="3">
    <source>
        <dbReference type="Proteomes" id="UP000544551"/>
    </source>
</evidence>
<dbReference type="EMBL" id="JABAFZ010000013">
    <property type="protein sequence ID" value="NME90503.1"/>
    <property type="molecule type" value="Genomic_DNA"/>
</dbReference>
<evidence type="ECO:0000256" key="1">
    <source>
        <dbReference type="SAM" id="MobiDB-lite"/>
    </source>
</evidence>
<proteinExistence type="predicted"/>
<feature type="compositionally biased region" description="Basic and acidic residues" evidence="1">
    <location>
        <begin position="123"/>
        <end position="137"/>
    </location>
</feature>
<feature type="region of interest" description="Disordered" evidence="1">
    <location>
        <begin position="123"/>
        <end position="155"/>
    </location>
</feature>
<dbReference type="AlphaFoldDB" id="A0AB36CNT0"/>
<dbReference type="Proteomes" id="UP000544551">
    <property type="component" value="Unassembled WGS sequence"/>
</dbReference>